<gene>
    <name evidence="1" type="ORF">K491DRAFT_686211</name>
</gene>
<organism evidence="1 2">
    <name type="scientific">Lophiostoma macrostomum CBS 122681</name>
    <dbReference type="NCBI Taxonomy" id="1314788"/>
    <lineage>
        <taxon>Eukaryota</taxon>
        <taxon>Fungi</taxon>
        <taxon>Dikarya</taxon>
        <taxon>Ascomycota</taxon>
        <taxon>Pezizomycotina</taxon>
        <taxon>Dothideomycetes</taxon>
        <taxon>Pleosporomycetidae</taxon>
        <taxon>Pleosporales</taxon>
        <taxon>Lophiostomataceae</taxon>
        <taxon>Lophiostoma</taxon>
    </lineage>
</organism>
<dbReference type="OrthoDB" id="5377226at2759"/>
<accession>A0A6A6TSM0</accession>
<proteinExistence type="predicted"/>
<evidence type="ECO:0000313" key="1">
    <source>
        <dbReference type="EMBL" id="KAF2663055.1"/>
    </source>
</evidence>
<dbReference type="EMBL" id="MU004288">
    <property type="protein sequence ID" value="KAF2663055.1"/>
    <property type="molecule type" value="Genomic_DNA"/>
</dbReference>
<protein>
    <submittedName>
        <fullName evidence="1">Uncharacterized protein</fullName>
    </submittedName>
</protein>
<sequence length="241" mass="27041">MYITTDLFGFTNPDTRTNSMTSHASHHMAETQASAGLGKRKRWLDAEEGTGTAYEEMPTSLLRAWADNADCGSHNTFQRTSPDGNRTYRIFQTQTHAASDHPPWAYRLSPNPMTYTMTEGRPIKQAKRTVHVSRKTTLTKQASHLMDIESDTPLEAKIPPPIDHSASDLRPCHICHKAPKRRKDLENYLQCQACEHRACYVCSRSCSSNGCGKQLCSKCCVEVGEEGNTWCLGCYQRSVHS</sequence>
<keyword evidence="2" id="KW-1185">Reference proteome</keyword>
<dbReference type="AlphaFoldDB" id="A0A6A6TSM0"/>
<evidence type="ECO:0000313" key="2">
    <source>
        <dbReference type="Proteomes" id="UP000799324"/>
    </source>
</evidence>
<reference evidence="1" key="1">
    <citation type="journal article" date="2020" name="Stud. Mycol.">
        <title>101 Dothideomycetes genomes: a test case for predicting lifestyles and emergence of pathogens.</title>
        <authorList>
            <person name="Haridas S."/>
            <person name="Albert R."/>
            <person name="Binder M."/>
            <person name="Bloem J."/>
            <person name="Labutti K."/>
            <person name="Salamov A."/>
            <person name="Andreopoulos B."/>
            <person name="Baker S."/>
            <person name="Barry K."/>
            <person name="Bills G."/>
            <person name="Bluhm B."/>
            <person name="Cannon C."/>
            <person name="Castanera R."/>
            <person name="Culley D."/>
            <person name="Daum C."/>
            <person name="Ezra D."/>
            <person name="Gonzalez J."/>
            <person name="Henrissat B."/>
            <person name="Kuo A."/>
            <person name="Liang C."/>
            <person name="Lipzen A."/>
            <person name="Lutzoni F."/>
            <person name="Magnuson J."/>
            <person name="Mondo S."/>
            <person name="Nolan M."/>
            <person name="Ohm R."/>
            <person name="Pangilinan J."/>
            <person name="Park H.-J."/>
            <person name="Ramirez L."/>
            <person name="Alfaro M."/>
            <person name="Sun H."/>
            <person name="Tritt A."/>
            <person name="Yoshinaga Y."/>
            <person name="Zwiers L.-H."/>
            <person name="Turgeon B."/>
            <person name="Goodwin S."/>
            <person name="Spatafora J."/>
            <person name="Crous P."/>
            <person name="Grigoriev I."/>
        </authorList>
    </citation>
    <scope>NUCLEOTIDE SEQUENCE</scope>
    <source>
        <strain evidence="1">CBS 122681</strain>
    </source>
</reference>
<name>A0A6A6TSM0_9PLEO</name>
<dbReference type="Proteomes" id="UP000799324">
    <property type="component" value="Unassembled WGS sequence"/>
</dbReference>